<evidence type="ECO:0000313" key="1">
    <source>
        <dbReference type="EMBL" id="KLO07988.1"/>
    </source>
</evidence>
<gene>
    <name evidence="1" type="ORF">SCHPADRAFT_625818</name>
</gene>
<dbReference type="EMBL" id="KQ086111">
    <property type="protein sequence ID" value="KLO07988.1"/>
    <property type="molecule type" value="Genomic_DNA"/>
</dbReference>
<protein>
    <submittedName>
        <fullName evidence="1">Uncharacterized protein</fullName>
    </submittedName>
</protein>
<accession>A0A0H2REP4</accession>
<dbReference type="InParanoid" id="A0A0H2REP4"/>
<dbReference type="AlphaFoldDB" id="A0A0H2REP4"/>
<keyword evidence="2" id="KW-1185">Reference proteome</keyword>
<sequence length="182" mass="19852">MCNNIFPLRPGGNPRSNLSRPATLWGLIGTICNTFKHLIPSAAILVALPVSRYGSAIFTCVSRRQLTTVLAKSLLKKGNITPCSVRNSTAWYPCAEFEISQRPPSLNSLNTSLSTPYLRQVHITPRAGTIGLSSWRYGHAYGSHLCLFSSQMILAPSRALPPPAVFRRAYVLLNDGGDSIIL</sequence>
<evidence type="ECO:0000313" key="2">
    <source>
        <dbReference type="Proteomes" id="UP000053477"/>
    </source>
</evidence>
<name>A0A0H2REP4_9AGAM</name>
<organism evidence="1 2">
    <name type="scientific">Schizopora paradoxa</name>
    <dbReference type="NCBI Taxonomy" id="27342"/>
    <lineage>
        <taxon>Eukaryota</taxon>
        <taxon>Fungi</taxon>
        <taxon>Dikarya</taxon>
        <taxon>Basidiomycota</taxon>
        <taxon>Agaricomycotina</taxon>
        <taxon>Agaricomycetes</taxon>
        <taxon>Hymenochaetales</taxon>
        <taxon>Schizoporaceae</taxon>
        <taxon>Schizopora</taxon>
    </lineage>
</organism>
<proteinExistence type="predicted"/>
<dbReference type="Proteomes" id="UP000053477">
    <property type="component" value="Unassembled WGS sequence"/>
</dbReference>
<reference evidence="1 2" key="1">
    <citation type="submission" date="2015-04" db="EMBL/GenBank/DDBJ databases">
        <title>Complete genome sequence of Schizopora paradoxa KUC8140, a cosmopolitan wood degrader in East Asia.</title>
        <authorList>
            <consortium name="DOE Joint Genome Institute"/>
            <person name="Min B."/>
            <person name="Park H."/>
            <person name="Jang Y."/>
            <person name="Kim J.-J."/>
            <person name="Kim K.H."/>
            <person name="Pangilinan J."/>
            <person name="Lipzen A."/>
            <person name="Riley R."/>
            <person name="Grigoriev I.V."/>
            <person name="Spatafora J.W."/>
            <person name="Choi I.-G."/>
        </authorList>
    </citation>
    <scope>NUCLEOTIDE SEQUENCE [LARGE SCALE GENOMIC DNA]</scope>
    <source>
        <strain evidence="1 2">KUC8140</strain>
    </source>
</reference>